<evidence type="ECO:0000313" key="1">
    <source>
        <dbReference type="EMBL" id="KAJ8645687.1"/>
    </source>
</evidence>
<accession>A0ACC2MIW5</accession>
<protein>
    <submittedName>
        <fullName evidence="1">Uncharacterized protein</fullName>
    </submittedName>
</protein>
<sequence>MNGYLLVRNFKYEGDGFGGKTGCYNTLCKGYVQTNSLIPLGFIFPHTSTYGGDQWTATLQTMQDANGSWWLYYNDYALGYFPRELLPGLGSGPATSVGWGGETYRPTNVCPPMGSGHLPEEGIRKAGFMRAKKVMNQTRQPEDAPLNTSTIVDIPQNYRVLDAKVISPEPDGRSFLNGGPGGNC</sequence>
<dbReference type="Proteomes" id="UP001234297">
    <property type="component" value="Chromosome 2"/>
</dbReference>
<keyword evidence="2" id="KW-1185">Reference proteome</keyword>
<evidence type="ECO:0000313" key="2">
    <source>
        <dbReference type="Proteomes" id="UP001234297"/>
    </source>
</evidence>
<proteinExistence type="predicted"/>
<dbReference type="EMBL" id="CM056810">
    <property type="protein sequence ID" value="KAJ8645687.1"/>
    <property type="molecule type" value="Genomic_DNA"/>
</dbReference>
<comment type="caution">
    <text evidence="1">The sequence shown here is derived from an EMBL/GenBank/DDBJ whole genome shotgun (WGS) entry which is preliminary data.</text>
</comment>
<organism evidence="1 2">
    <name type="scientific">Persea americana</name>
    <name type="common">Avocado</name>
    <dbReference type="NCBI Taxonomy" id="3435"/>
    <lineage>
        <taxon>Eukaryota</taxon>
        <taxon>Viridiplantae</taxon>
        <taxon>Streptophyta</taxon>
        <taxon>Embryophyta</taxon>
        <taxon>Tracheophyta</taxon>
        <taxon>Spermatophyta</taxon>
        <taxon>Magnoliopsida</taxon>
        <taxon>Magnoliidae</taxon>
        <taxon>Laurales</taxon>
        <taxon>Lauraceae</taxon>
        <taxon>Persea</taxon>
    </lineage>
</organism>
<name>A0ACC2MIW5_PERAE</name>
<gene>
    <name evidence="1" type="ORF">MRB53_007435</name>
</gene>
<reference evidence="1 2" key="1">
    <citation type="journal article" date="2022" name="Hortic Res">
        <title>A haplotype resolved chromosomal level avocado genome allows analysis of novel avocado genes.</title>
        <authorList>
            <person name="Nath O."/>
            <person name="Fletcher S.J."/>
            <person name="Hayward A."/>
            <person name="Shaw L.M."/>
            <person name="Masouleh A.K."/>
            <person name="Furtado A."/>
            <person name="Henry R.J."/>
            <person name="Mitter N."/>
        </authorList>
    </citation>
    <scope>NUCLEOTIDE SEQUENCE [LARGE SCALE GENOMIC DNA]</scope>
    <source>
        <strain evidence="2">cv. Hass</strain>
    </source>
</reference>